<name>A0A6P1T283_9RHOB</name>
<dbReference type="InterPro" id="IPR049382">
    <property type="entry name" value="FGGY_C_2"/>
</dbReference>
<dbReference type="InterPro" id="IPR018484">
    <property type="entry name" value="FGGY_N"/>
</dbReference>
<evidence type="ECO:0000313" key="7">
    <source>
        <dbReference type="Proteomes" id="UP000464495"/>
    </source>
</evidence>
<dbReference type="RefSeq" id="WP_161862468.1">
    <property type="nucleotide sequence ID" value="NZ_CP046620.1"/>
</dbReference>
<dbReference type="InterPro" id="IPR043129">
    <property type="entry name" value="ATPase_NBD"/>
</dbReference>
<dbReference type="PANTHER" id="PTHR43095">
    <property type="entry name" value="SUGAR KINASE"/>
    <property type="match status" value="1"/>
</dbReference>
<feature type="domain" description="Carbohydrate kinase FGGY C-terminal" evidence="5">
    <location>
        <begin position="249"/>
        <end position="423"/>
    </location>
</feature>
<organism evidence="6 7">
    <name type="scientific">Algicella marina</name>
    <dbReference type="NCBI Taxonomy" id="2683284"/>
    <lineage>
        <taxon>Bacteria</taxon>
        <taxon>Pseudomonadati</taxon>
        <taxon>Pseudomonadota</taxon>
        <taxon>Alphaproteobacteria</taxon>
        <taxon>Rhodobacterales</taxon>
        <taxon>Paracoccaceae</taxon>
        <taxon>Algicella</taxon>
    </lineage>
</organism>
<evidence type="ECO:0000256" key="1">
    <source>
        <dbReference type="ARBA" id="ARBA00009156"/>
    </source>
</evidence>
<dbReference type="EMBL" id="CP046620">
    <property type="protein sequence ID" value="QHQ35910.1"/>
    <property type="molecule type" value="Genomic_DNA"/>
</dbReference>
<accession>A0A6P1T283</accession>
<keyword evidence="3 6" id="KW-0418">Kinase</keyword>
<dbReference type="Gene3D" id="3.30.420.40">
    <property type="match status" value="2"/>
</dbReference>
<protein>
    <submittedName>
        <fullName evidence="6">Carbohydrate kinase</fullName>
    </submittedName>
</protein>
<dbReference type="Pfam" id="PF21546">
    <property type="entry name" value="FGGY_C_2"/>
    <property type="match status" value="1"/>
</dbReference>
<evidence type="ECO:0000259" key="5">
    <source>
        <dbReference type="Pfam" id="PF21546"/>
    </source>
</evidence>
<dbReference type="GO" id="GO:0005975">
    <property type="term" value="P:carbohydrate metabolic process"/>
    <property type="evidence" value="ECO:0007669"/>
    <property type="project" value="InterPro"/>
</dbReference>
<feature type="domain" description="Carbohydrate kinase FGGY N-terminal" evidence="4">
    <location>
        <begin position="8"/>
        <end position="240"/>
    </location>
</feature>
<evidence type="ECO:0000259" key="4">
    <source>
        <dbReference type="Pfam" id="PF00370"/>
    </source>
</evidence>
<gene>
    <name evidence="6" type="ORF">GO499_12355</name>
</gene>
<reference evidence="6 7" key="1">
    <citation type="submission" date="2019-12" db="EMBL/GenBank/DDBJ databases">
        <title>Complete genome sequence of Algicella marina strain 9Alg 56(T) isolated from the red alga Tichocarpus crinitus.</title>
        <authorList>
            <person name="Kim S.-G."/>
            <person name="Nedashkovskaya O.I."/>
        </authorList>
    </citation>
    <scope>NUCLEOTIDE SEQUENCE [LARGE SCALE GENOMIC DNA]</scope>
    <source>
        <strain evidence="6 7">9Alg 56</strain>
    </source>
</reference>
<dbReference type="CDD" id="cd07772">
    <property type="entry name" value="ASKHA_NBD_FGGY_NaCK-like"/>
    <property type="match status" value="1"/>
</dbReference>
<evidence type="ECO:0000313" key="6">
    <source>
        <dbReference type="EMBL" id="QHQ35910.1"/>
    </source>
</evidence>
<comment type="similarity">
    <text evidence="1">Belongs to the FGGY kinase family.</text>
</comment>
<dbReference type="SUPFAM" id="SSF53067">
    <property type="entry name" value="Actin-like ATPase domain"/>
    <property type="match status" value="2"/>
</dbReference>
<evidence type="ECO:0000256" key="2">
    <source>
        <dbReference type="ARBA" id="ARBA00022679"/>
    </source>
</evidence>
<dbReference type="AlphaFoldDB" id="A0A6P1T283"/>
<keyword evidence="7" id="KW-1185">Reference proteome</keyword>
<dbReference type="PANTHER" id="PTHR43095:SF5">
    <property type="entry name" value="XYLULOSE KINASE"/>
    <property type="match status" value="1"/>
</dbReference>
<dbReference type="Proteomes" id="UP000464495">
    <property type="component" value="Chromosome"/>
</dbReference>
<dbReference type="KEGG" id="amaq:GO499_12355"/>
<dbReference type="GO" id="GO:0016301">
    <property type="term" value="F:kinase activity"/>
    <property type="evidence" value="ECO:0007669"/>
    <property type="project" value="UniProtKB-KW"/>
</dbReference>
<dbReference type="InterPro" id="IPR050406">
    <property type="entry name" value="FGGY_Carb_Kinase"/>
</dbReference>
<dbReference type="Pfam" id="PF00370">
    <property type="entry name" value="FGGY_N"/>
    <property type="match status" value="1"/>
</dbReference>
<sequence>MSIARVAVIDIGKTNAKLALVDLARLEEIAVVTRPNTVLPGPPWPHFDVEGHWAFVLEGLARFHAEQGVDAIAVTTHGASCALLDAQGGLAAPILDYEHDGPDAVAAEYDALRPGFDETGSSRLPQGLNVGAQLHWMLGEMPGLRERVATVLTYPQYWAHRLTGVAASDVTSLGCHTDLWSPTTGRFTELPQRLGLGGKMAAPRRPGELLGRVLPQVARATGLPQDTPVVTGIHDSNASLYPHIRAHSAPFSTVSTGTWVVVMAVGSRSEALDPARDTLLNVSAEGQPVPSARFMGGREFEIVRDGADTEATPQAAARVLDTGIMLLPSVVPGTGPYPGRTMAWIGTEPAVGSAERSAALAFYLALMTATCLRLAGHRGDIFVEGPFTQNGSYLDMLAAVTDDRVLKMRSSTGTSIGAALLFSDDAPDLRPSLHAATANAAALRSYASRWQAEVDQV</sequence>
<keyword evidence="2" id="KW-0808">Transferase</keyword>
<evidence type="ECO:0000256" key="3">
    <source>
        <dbReference type="ARBA" id="ARBA00022777"/>
    </source>
</evidence>
<proteinExistence type="inferred from homology"/>